<dbReference type="KEGG" id="mng:MNEG_8482"/>
<dbReference type="Proteomes" id="UP000054498">
    <property type="component" value="Unassembled WGS sequence"/>
</dbReference>
<accession>A0A0D2JJJ0</accession>
<reference evidence="1 2" key="1">
    <citation type="journal article" date="2013" name="BMC Genomics">
        <title>Reconstruction of the lipid metabolism for the microalga Monoraphidium neglectum from its genome sequence reveals characteristics suitable for biofuel production.</title>
        <authorList>
            <person name="Bogen C."/>
            <person name="Al-Dilaimi A."/>
            <person name="Albersmeier A."/>
            <person name="Wichmann J."/>
            <person name="Grundmann M."/>
            <person name="Rupp O."/>
            <person name="Lauersen K.J."/>
            <person name="Blifernez-Klassen O."/>
            <person name="Kalinowski J."/>
            <person name="Goesmann A."/>
            <person name="Mussgnug J.H."/>
            <person name="Kruse O."/>
        </authorList>
    </citation>
    <scope>NUCLEOTIDE SEQUENCE [LARGE SCALE GENOMIC DNA]</scope>
    <source>
        <strain evidence="1 2">SAG 48.87</strain>
    </source>
</reference>
<evidence type="ECO:0000313" key="2">
    <source>
        <dbReference type="Proteomes" id="UP000054498"/>
    </source>
</evidence>
<evidence type="ECO:0000313" key="1">
    <source>
        <dbReference type="EMBL" id="KIY99477.1"/>
    </source>
</evidence>
<sequence length="154" mass="16184">MAVNQLNETGSQHANVTLVGVAMENLAPGDAVSSTVAAPFSIAVVNNVWPVLYNRSAANDVRLALFNTTMVIPLNEISYVTYMFTLFTSSLPYLKQQTTFYTDVIHISILQVMTHARCCPAALAAAACAGGAHGLLGAEFSCPGPAATLSRCCG</sequence>
<dbReference type="AlphaFoldDB" id="A0A0D2JJJ0"/>
<protein>
    <submittedName>
        <fullName evidence="1">Uncharacterized protein</fullName>
    </submittedName>
</protein>
<gene>
    <name evidence="1" type="ORF">MNEG_8482</name>
</gene>
<dbReference type="RefSeq" id="XP_013898497.1">
    <property type="nucleotide sequence ID" value="XM_014043043.1"/>
</dbReference>
<name>A0A0D2JJJ0_9CHLO</name>
<proteinExistence type="predicted"/>
<dbReference type="EMBL" id="KK101835">
    <property type="protein sequence ID" value="KIY99477.1"/>
    <property type="molecule type" value="Genomic_DNA"/>
</dbReference>
<keyword evidence="2" id="KW-1185">Reference proteome</keyword>
<organism evidence="1 2">
    <name type="scientific">Monoraphidium neglectum</name>
    <dbReference type="NCBI Taxonomy" id="145388"/>
    <lineage>
        <taxon>Eukaryota</taxon>
        <taxon>Viridiplantae</taxon>
        <taxon>Chlorophyta</taxon>
        <taxon>core chlorophytes</taxon>
        <taxon>Chlorophyceae</taxon>
        <taxon>CS clade</taxon>
        <taxon>Sphaeropleales</taxon>
        <taxon>Selenastraceae</taxon>
        <taxon>Monoraphidium</taxon>
    </lineage>
</organism>
<dbReference type="STRING" id="145388.A0A0D2JJJ0"/>
<dbReference type="GeneID" id="25741358"/>